<keyword evidence="2" id="KW-0472">Membrane</keyword>
<evidence type="ECO:0000256" key="1">
    <source>
        <dbReference type="SAM" id="MobiDB-lite"/>
    </source>
</evidence>
<evidence type="ECO:0000256" key="2">
    <source>
        <dbReference type="SAM" id="Phobius"/>
    </source>
</evidence>
<feature type="region of interest" description="Disordered" evidence="1">
    <location>
        <begin position="1089"/>
        <end position="1117"/>
    </location>
</feature>
<evidence type="ECO:0000313" key="4">
    <source>
        <dbReference type="Proteomes" id="UP001642484"/>
    </source>
</evidence>
<feature type="compositionally biased region" description="Basic and acidic residues" evidence="1">
    <location>
        <begin position="1102"/>
        <end position="1117"/>
    </location>
</feature>
<reference evidence="3 4" key="1">
    <citation type="submission" date="2024-02" db="EMBL/GenBank/DDBJ databases">
        <authorList>
            <person name="Chen Y."/>
            <person name="Shah S."/>
            <person name="Dougan E. K."/>
            <person name="Thang M."/>
            <person name="Chan C."/>
        </authorList>
    </citation>
    <scope>NUCLEOTIDE SEQUENCE [LARGE SCALE GENOMIC DNA]</scope>
</reference>
<feature type="region of interest" description="Disordered" evidence="1">
    <location>
        <begin position="576"/>
        <end position="663"/>
    </location>
</feature>
<keyword evidence="4" id="KW-1185">Reference proteome</keyword>
<keyword evidence="2" id="KW-1133">Transmembrane helix</keyword>
<sequence length="1117" mass="124533">MFVLCSPVPGQQAPVLARRISLGTLTETFSPLERHPPRSKPSQICTLADRLGAAQGSLRTDSSEHASLWACSLRLLCCLLSLLHLLMGLDIFCLPGPPTLLWRDLDALWGYATAHAMLALSAAFASRPVRGATDALGRFLRKWLRLAPAGLALRLLSASASEFTHARPQGSGWPERRGAMQHFNLDFRRCGTAVECVEPWKGWPFGLKDVLWAFPDVADVGWFLEVDLTNSLLLTLLNILECFNVNYGGVGRFLQRTLELGLCCASLDAWHVRDPRMPFDCQRPEHLPWWPRLFPHLCLNFTLAPLVAWFTRSRAVCASAVPHQGVLLRLSLALGVWCMDCWVMRSLDLGGGCYTGSGNELVEEPTSTLELWNLVRLWSLLLFHRSLLELLRGPPARPTSCSAGSRELGARDALRRALHCLDRLTFGVFIISPWLMRVIFFSWHASCWEFSYFALGSLWLGIFFSSLLASAVLFFCITEPWRRVLVKLLAVASSSVYGPELLKDPTVADDVDVSLGRKKTAGGEEFETDHDRAKRIRRERRAAKEKEKDDQQKHDMNKAISALLGGGSSGKKLDFSSANFQTFGPSGPSGPSVGPAVPGPTMPGPTVPGPTVPGPTVPGPVSEAGPSSPPKPGPQGPRLPQGPSRPPKPEEPQGPLPPEPEKTEKKEKVLLGHMDIMKEQKRVSWDELKNRLAEANWKEAGVPGSSEFDSYSAKLEKTRNERLAQQEDDTKKALKEIPIVWDKVASRLFGPCRNGCLVVWGHGYTVGFAATRQLPVCLTKEKQVCQSLRTSPGRQLWAAFLKDVAKINLGNFVQVKTRVSNCPKTPPPDKRLQRFVNANARQVDLQPNWTSAGDRICDWNVSFGQRSVRVTYDWRRFISDSTNDLHVLEEVAKAGRWPTAWVVISGVHDCYYLRRNLAFQASSTKGFFSFLEQHPILKSRTIIVGMEYMVDKDEHPKKKRRKYRSSRGPKSLYNCSRRLHNMMLEGAREHAVYMIPRWGLTRSYADKEVVNSVHYPESVILNELPSLLTGLSCIAKGRQHGQSQSILPLITAPFYTGPLLLLYFLMTVAAAVCALLVVHRGRRSWRERALPEGPATLGARGRQHDAQEAKCTEQEDD</sequence>
<organism evidence="3 4">
    <name type="scientific">Durusdinium trenchii</name>
    <dbReference type="NCBI Taxonomy" id="1381693"/>
    <lineage>
        <taxon>Eukaryota</taxon>
        <taxon>Sar</taxon>
        <taxon>Alveolata</taxon>
        <taxon>Dinophyceae</taxon>
        <taxon>Suessiales</taxon>
        <taxon>Symbiodiniaceae</taxon>
        <taxon>Durusdinium</taxon>
    </lineage>
</organism>
<dbReference type="Proteomes" id="UP001642484">
    <property type="component" value="Unassembled WGS sequence"/>
</dbReference>
<feature type="transmembrane region" description="Helical" evidence="2">
    <location>
        <begin position="1054"/>
        <end position="1078"/>
    </location>
</feature>
<protein>
    <submittedName>
        <fullName evidence="3">Uncharacterized protein</fullName>
    </submittedName>
</protein>
<feature type="compositionally biased region" description="Low complexity" evidence="1">
    <location>
        <begin position="584"/>
        <end position="596"/>
    </location>
</feature>
<feature type="transmembrane region" description="Helical" evidence="2">
    <location>
        <begin position="424"/>
        <end position="444"/>
    </location>
</feature>
<keyword evidence="2" id="KW-0812">Transmembrane</keyword>
<proteinExistence type="predicted"/>
<feature type="compositionally biased region" description="Pro residues" evidence="1">
    <location>
        <begin position="597"/>
        <end position="618"/>
    </location>
</feature>
<evidence type="ECO:0000313" key="3">
    <source>
        <dbReference type="EMBL" id="CAK9074562.1"/>
    </source>
</evidence>
<dbReference type="EMBL" id="CAXAMN010023028">
    <property type="protein sequence ID" value="CAK9074562.1"/>
    <property type="molecule type" value="Genomic_DNA"/>
</dbReference>
<accession>A0ABP0PEW6</accession>
<name>A0ABP0PEW6_9DINO</name>
<feature type="transmembrane region" description="Helical" evidence="2">
    <location>
        <begin position="450"/>
        <end position="477"/>
    </location>
</feature>
<gene>
    <name evidence="3" type="ORF">CCMP2556_LOCUS36723</name>
</gene>
<comment type="caution">
    <text evidence="3">The sequence shown here is derived from an EMBL/GenBank/DDBJ whole genome shotgun (WGS) entry which is preliminary data.</text>
</comment>
<feature type="compositionally biased region" description="Pro residues" evidence="1">
    <location>
        <begin position="627"/>
        <end position="637"/>
    </location>
</feature>